<dbReference type="AlphaFoldDB" id="A0A0V1HX20"/>
<keyword evidence="1" id="KW-0472">Membrane</keyword>
<dbReference type="EMBL" id="JYDP01000019">
    <property type="protein sequence ID" value="KRZ15164.1"/>
    <property type="molecule type" value="Genomic_DNA"/>
</dbReference>
<evidence type="ECO:0000256" key="1">
    <source>
        <dbReference type="SAM" id="Phobius"/>
    </source>
</evidence>
<keyword evidence="1" id="KW-1133">Transmembrane helix</keyword>
<sequence>MIQRFRQYVDKYAFMKRATTLVVIFWFFLMYSTDFWIFESCKLCLKSIRYLSNEWPVKLALCPSEYIGKLLKVTSFKKKQGARNLEYDCDVQILKFTCIRSYRGI</sequence>
<dbReference type="Proteomes" id="UP000055024">
    <property type="component" value="Unassembled WGS sequence"/>
</dbReference>
<accession>A0A0V1HX20</accession>
<name>A0A0V1HX20_9BILA</name>
<gene>
    <name evidence="2" type="ORF">T11_1421</name>
</gene>
<evidence type="ECO:0000313" key="3">
    <source>
        <dbReference type="Proteomes" id="UP000055024"/>
    </source>
</evidence>
<feature type="transmembrane region" description="Helical" evidence="1">
    <location>
        <begin position="21"/>
        <end position="38"/>
    </location>
</feature>
<proteinExistence type="predicted"/>
<keyword evidence="1" id="KW-0812">Transmembrane</keyword>
<organism evidence="2 3">
    <name type="scientific">Trichinella zimbabwensis</name>
    <dbReference type="NCBI Taxonomy" id="268475"/>
    <lineage>
        <taxon>Eukaryota</taxon>
        <taxon>Metazoa</taxon>
        <taxon>Ecdysozoa</taxon>
        <taxon>Nematoda</taxon>
        <taxon>Enoplea</taxon>
        <taxon>Dorylaimia</taxon>
        <taxon>Trichinellida</taxon>
        <taxon>Trichinellidae</taxon>
        <taxon>Trichinella</taxon>
    </lineage>
</organism>
<comment type="caution">
    <text evidence="2">The sequence shown here is derived from an EMBL/GenBank/DDBJ whole genome shotgun (WGS) entry which is preliminary data.</text>
</comment>
<reference evidence="2 3" key="1">
    <citation type="submission" date="2015-01" db="EMBL/GenBank/DDBJ databases">
        <title>Evolution of Trichinella species and genotypes.</title>
        <authorList>
            <person name="Korhonen P.K."/>
            <person name="Edoardo P."/>
            <person name="Giuseppe L.R."/>
            <person name="Gasser R.B."/>
        </authorList>
    </citation>
    <scope>NUCLEOTIDE SEQUENCE [LARGE SCALE GENOMIC DNA]</scope>
    <source>
        <strain evidence="2">ISS1029</strain>
    </source>
</reference>
<protein>
    <submittedName>
        <fullName evidence="2">Uncharacterized protein</fullName>
    </submittedName>
</protein>
<keyword evidence="3" id="KW-1185">Reference proteome</keyword>
<evidence type="ECO:0000313" key="2">
    <source>
        <dbReference type="EMBL" id="KRZ15164.1"/>
    </source>
</evidence>